<feature type="DNA-binding region" description="H-T-H motif" evidence="2">
    <location>
        <begin position="24"/>
        <end position="43"/>
    </location>
</feature>
<organism evidence="4 5">
    <name type="scientific">Anaeroplasma bactoclasticum</name>
    <dbReference type="NCBI Taxonomy" id="2088"/>
    <lineage>
        <taxon>Bacteria</taxon>
        <taxon>Bacillati</taxon>
        <taxon>Mycoplasmatota</taxon>
        <taxon>Mollicutes</taxon>
        <taxon>Anaeroplasmatales</taxon>
        <taxon>Anaeroplasmataceae</taxon>
        <taxon>Anaeroplasma</taxon>
    </lineage>
</organism>
<dbReference type="EMBL" id="QXEV01000030">
    <property type="protein sequence ID" value="RIA64892.1"/>
    <property type="molecule type" value="Genomic_DNA"/>
</dbReference>
<dbReference type="InterPro" id="IPR009057">
    <property type="entry name" value="Homeodomain-like_sf"/>
</dbReference>
<evidence type="ECO:0000256" key="2">
    <source>
        <dbReference type="PROSITE-ProRule" id="PRU00335"/>
    </source>
</evidence>
<reference evidence="4 5" key="1">
    <citation type="submission" date="2018-08" db="EMBL/GenBank/DDBJ databases">
        <title>Genomic Encyclopedia of Archaeal and Bacterial Type Strains, Phase II (KMG-II): from individual species to whole genera.</title>
        <authorList>
            <person name="Goeker M."/>
        </authorList>
    </citation>
    <scope>NUCLEOTIDE SEQUENCE [LARGE SCALE GENOMIC DNA]</scope>
    <source>
        <strain evidence="4 5">ATCC 27112</strain>
    </source>
</reference>
<gene>
    <name evidence="4" type="ORF">EI71_01769</name>
</gene>
<proteinExistence type="predicted"/>
<accession>A0A397QV19</accession>
<protein>
    <submittedName>
        <fullName evidence="4">TetR family transcriptional regulator</fullName>
    </submittedName>
</protein>
<keyword evidence="5" id="KW-1185">Reference proteome</keyword>
<dbReference type="PROSITE" id="PS50977">
    <property type="entry name" value="HTH_TETR_2"/>
    <property type="match status" value="1"/>
</dbReference>
<evidence type="ECO:0000313" key="4">
    <source>
        <dbReference type="EMBL" id="RIA64892.1"/>
    </source>
</evidence>
<comment type="caution">
    <text evidence="4">The sequence shown here is derived from an EMBL/GenBank/DDBJ whole genome shotgun (WGS) entry which is preliminary data.</text>
</comment>
<dbReference type="InParanoid" id="A0A397QV19"/>
<dbReference type="Gene3D" id="1.10.357.10">
    <property type="entry name" value="Tetracycline Repressor, domain 2"/>
    <property type="match status" value="1"/>
</dbReference>
<name>A0A397QV19_9MOLU</name>
<dbReference type="InterPro" id="IPR001647">
    <property type="entry name" value="HTH_TetR"/>
</dbReference>
<dbReference type="SUPFAM" id="SSF46689">
    <property type="entry name" value="Homeodomain-like"/>
    <property type="match status" value="1"/>
</dbReference>
<dbReference type="GO" id="GO:0003677">
    <property type="term" value="F:DNA binding"/>
    <property type="evidence" value="ECO:0007669"/>
    <property type="project" value="UniProtKB-UniRule"/>
</dbReference>
<evidence type="ECO:0000259" key="3">
    <source>
        <dbReference type="PROSITE" id="PS50977"/>
    </source>
</evidence>
<dbReference type="AlphaFoldDB" id="A0A397QV19"/>
<sequence length="187" mass="22354">MSGKQKLYDTFTNLIQKYSYNDITIKDFIREANVNRNTFYYHFMDMDSFLKEYLDDAVCFNMRSLIIENKLSQAYNLLVDYVSTHKKIFINIMQSDKGHDVVDYSFHTSIRMDIQKILYDYEPLLKIHLPDEFMVYYAHCIADEYMRAIEYQIYDNTNPDLMKKVFVLYADAISSKLVRVSKLNLNQ</sequence>
<dbReference type="RefSeq" id="WP_162849911.1">
    <property type="nucleotide sequence ID" value="NZ_QXEV01000030.1"/>
</dbReference>
<evidence type="ECO:0000313" key="5">
    <source>
        <dbReference type="Proteomes" id="UP000266506"/>
    </source>
</evidence>
<evidence type="ECO:0000256" key="1">
    <source>
        <dbReference type="ARBA" id="ARBA00023125"/>
    </source>
</evidence>
<dbReference type="Pfam" id="PF00440">
    <property type="entry name" value="TetR_N"/>
    <property type="match status" value="1"/>
</dbReference>
<feature type="domain" description="HTH tetR-type" evidence="3">
    <location>
        <begin position="1"/>
        <end position="61"/>
    </location>
</feature>
<keyword evidence="1 2" id="KW-0238">DNA-binding</keyword>
<dbReference type="Proteomes" id="UP000266506">
    <property type="component" value="Unassembled WGS sequence"/>
</dbReference>